<evidence type="ECO:0000313" key="2">
    <source>
        <dbReference type="EMBL" id="RNA13348.1"/>
    </source>
</evidence>
<feature type="compositionally biased region" description="Acidic residues" evidence="1">
    <location>
        <begin position="85"/>
        <end position="97"/>
    </location>
</feature>
<organism evidence="2 3">
    <name type="scientific">Brachionus plicatilis</name>
    <name type="common">Marine rotifer</name>
    <name type="synonym">Brachionus muelleri</name>
    <dbReference type="NCBI Taxonomy" id="10195"/>
    <lineage>
        <taxon>Eukaryota</taxon>
        <taxon>Metazoa</taxon>
        <taxon>Spiralia</taxon>
        <taxon>Gnathifera</taxon>
        <taxon>Rotifera</taxon>
        <taxon>Eurotatoria</taxon>
        <taxon>Monogononta</taxon>
        <taxon>Pseudotrocha</taxon>
        <taxon>Ploima</taxon>
        <taxon>Brachionidae</taxon>
        <taxon>Brachionus</taxon>
    </lineage>
</organism>
<dbReference type="EMBL" id="REGN01005438">
    <property type="protein sequence ID" value="RNA13348.1"/>
    <property type="molecule type" value="Genomic_DNA"/>
</dbReference>
<name>A0A3M7QQW2_BRAPC</name>
<dbReference type="OrthoDB" id="6077919at2759"/>
<evidence type="ECO:0000256" key="1">
    <source>
        <dbReference type="SAM" id="MobiDB-lite"/>
    </source>
</evidence>
<reference evidence="2 3" key="1">
    <citation type="journal article" date="2018" name="Sci. Rep.">
        <title>Genomic signatures of local adaptation to the degree of environmental predictability in rotifers.</title>
        <authorList>
            <person name="Franch-Gras L."/>
            <person name="Hahn C."/>
            <person name="Garcia-Roger E.M."/>
            <person name="Carmona M.J."/>
            <person name="Serra M."/>
            <person name="Gomez A."/>
        </authorList>
    </citation>
    <scope>NUCLEOTIDE SEQUENCE [LARGE SCALE GENOMIC DNA]</scope>
    <source>
        <strain evidence="2">HYR1</strain>
    </source>
</reference>
<proteinExistence type="predicted"/>
<gene>
    <name evidence="2" type="ORF">BpHYR1_046501</name>
</gene>
<comment type="caution">
    <text evidence="2">The sequence shown here is derived from an EMBL/GenBank/DDBJ whole genome shotgun (WGS) entry which is preliminary data.</text>
</comment>
<evidence type="ECO:0000313" key="3">
    <source>
        <dbReference type="Proteomes" id="UP000276133"/>
    </source>
</evidence>
<dbReference type="Proteomes" id="UP000276133">
    <property type="component" value="Unassembled WGS sequence"/>
</dbReference>
<feature type="region of interest" description="Disordered" evidence="1">
    <location>
        <begin position="77"/>
        <end position="105"/>
    </location>
</feature>
<keyword evidence="3" id="KW-1185">Reference proteome</keyword>
<protein>
    <submittedName>
        <fullName evidence="2">Uncharacterized protein</fullName>
    </submittedName>
</protein>
<accession>A0A3M7QQW2</accession>
<sequence length="210" mass="23569">MLNLQSSSEIKFQYNRAWCILQKFCTSLADFNKFVSDDEDAVVHFVEETGDDSDDDDDDDEIANLSESESILGSLFASNPGSEVDPCEEQDLSEEESVEKSESIMEETGLLTVKEANVCNTESESESDQELVETLGQKFQELKFDSVKEKADFFQSAALAKQLVSEETKLAVKKSFCKFSDPTPCPLCGELMKNDKGVKLHIRNLRDLIY</sequence>
<dbReference type="AlphaFoldDB" id="A0A3M7QQW2"/>